<dbReference type="SMART" id="SM00342">
    <property type="entry name" value="HTH_ARAC"/>
    <property type="match status" value="1"/>
</dbReference>
<keyword evidence="3" id="KW-0804">Transcription</keyword>
<dbReference type="SUPFAM" id="SSF46689">
    <property type="entry name" value="Homeodomain-like"/>
    <property type="match status" value="2"/>
</dbReference>
<dbReference type="PANTHER" id="PTHR43280:SF28">
    <property type="entry name" value="HTH-TYPE TRANSCRIPTIONAL ACTIVATOR RHAS"/>
    <property type="match status" value="1"/>
</dbReference>
<dbReference type="InterPro" id="IPR001789">
    <property type="entry name" value="Sig_transdc_resp-reg_receiver"/>
</dbReference>
<dbReference type="PRINTS" id="PR00032">
    <property type="entry name" value="HTHARAC"/>
</dbReference>
<dbReference type="PROSITE" id="PS00041">
    <property type="entry name" value="HTH_ARAC_FAMILY_1"/>
    <property type="match status" value="1"/>
</dbReference>
<dbReference type="KEGG" id="pbk:Back11_54450"/>
<keyword evidence="2" id="KW-0238">DNA-binding</keyword>
<keyword evidence="1" id="KW-0805">Transcription regulation</keyword>
<dbReference type="SMART" id="SM00448">
    <property type="entry name" value="REC"/>
    <property type="match status" value="1"/>
</dbReference>
<name>A0A3G9IYX0_9BACL</name>
<organism evidence="4 5">
    <name type="scientific">Paenibacillus baekrokdamisoli</name>
    <dbReference type="NCBI Taxonomy" id="1712516"/>
    <lineage>
        <taxon>Bacteria</taxon>
        <taxon>Bacillati</taxon>
        <taxon>Bacillota</taxon>
        <taxon>Bacilli</taxon>
        <taxon>Bacillales</taxon>
        <taxon>Paenibacillaceae</taxon>
        <taxon>Paenibacillus</taxon>
    </lineage>
</organism>
<gene>
    <name evidence="4" type="ORF">Back11_54450</name>
</gene>
<dbReference type="InterPro" id="IPR018060">
    <property type="entry name" value="HTH_AraC"/>
</dbReference>
<dbReference type="Pfam" id="PF00072">
    <property type="entry name" value="Response_reg"/>
    <property type="match status" value="1"/>
</dbReference>
<dbReference type="GO" id="GO:0000160">
    <property type="term" value="P:phosphorelay signal transduction system"/>
    <property type="evidence" value="ECO:0007669"/>
    <property type="project" value="InterPro"/>
</dbReference>
<dbReference type="AlphaFoldDB" id="A0A3G9IYX0"/>
<keyword evidence="5" id="KW-1185">Reference proteome</keyword>
<dbReference type="SUPFAM" id="SSF52172">
    <property type="entry name" value="CheY-like"/>
    <property type="match status" value="1"/>
</dbReference>
<evidence type="ECO:0000256" key="3">
    <source>
        <dbReference type="ARBA" id="ARBA00023163"/>
    </source>
</evidence>
<dbReference type="CDD" id="cd17536">
    <property type="entry name" value="REC_YesN-like"/>
    <property type="match status" value="1"/>
</dbReference>
<dbReference type="EMBL" id="AP019308">
    <property type="protein sequence ID" value="BBH24100.1"/>
    <property type="molecule type" value="Genomic_DNA"/>
</dbReference>
<dbReference type="PROSITE" id="PS50110">
    <property type="entry name" value="RESPONSE_REGULATORY"/>
    <property type="match status" value="1"/>
</dbReference>
<dbReference type="GO" id="GO:0003700">
    <property type="term" value="F:DNA-binding transcription factor activity"/>
    <property type="evidence" value="ECO:0007669"/>
    <property type="project" value="InterPro"/>
</dbReference>
<dbReference type="Gene3D" id="3.40.50.2300">
    <property type="match status" value="1"/>
</dbReference>
<dbReference type="Gene3D" id="1.10.10.60">
    <property type="entry name" value="Homeodomain-like"/>
    <property type="match status" value="2"/>
</dbReference>
<dbReference type="InterPro" id="IPR020449">
    <property type="entry name" value="Tscrpt_reg_AraC-type_HTH"/>
</dbReference>
<evidence type="ECO:0000313" key="4">
    <source>
        <dbReference type="EMBL" id="BBH24100.1"/>
    </source>
</evidence>
<reference evidence="4 5" key="1">
    <citation type="submission" date="2018-11" db="EMBL/GenBank/DDBJ databases">
        <title>Complete genome sequence of Paenibacillus baekrokdamisoli strain KCTC 33723.</title>
        <authorList>
            <person name="Kang S.W."/>
            <person name="Lee K.C."/>
            <person name="Kim K.K."/>
            <person name="Kim J.S."/>
            <person name="Kim D.S."/>
            <person name="Ko S.H."/>
            <person name="Yang S.H."/>
            <person name="Lee J.S."/>
        </authorList>
    </citation>
    <scope>NUCLEOTIDE SEQUENCE [LARGE SCALE GENOMIC DNA]</scope>
    <source>
        <strain evidence="4 5">KCTC 33723</strain>
    </source>
</reference>
<evidence type="ECO:0000256" key="1">
    <source>
        <dbReference type="ARBA" id="ARBA00023015"/>
    </source>
</evidence>
<protein>
    <submittedName>
        <fullName evidence="4">Uncharacterized protein</fullName>
    </submittedName>
</protein>
<dbReference type="Pfam" id="PF12833">
    <property type="entry name" value="HTH_18"/>
    <property type="match status" value="1"/>
</dbReference>
<dbReference type="PANTHER" id="PTHR43280">
    <property type="entry name" value="ARAC-FAMILY TRANSCRIPTIONAL REGULATOR"/>
    <property type="match status" value="1"/>
</dbReference>
<dbReference type="PROSITE" id="PS01124">
    <property type="entry name" value="HTH_ARAC_FAMILY_2"/>
    <property type="match status" value="1"/>
</dbReference>
<evidence type="ECO:0000313" key="5">
    <source>
        <dbReference type="Proteomes" id="UP000275368"/>
    </source>
</evidence>
<dbReference type="InterPro" id="IPR011006">
    <property type="entry name" value="CheY-like_superfamily"/>
</dbReference>
<accession>A0A3G9IYX0</accession>
<dbReference type="InterPro" id="IPR009057">
    <property type="entry name" value="Homeodomain-like_sf"/>
</dbReference>
<sequence length="540" mass="62727">MHRLLITDDESIIVDGLYEMFSEYAESMELELYRAYSGEEAIKRLDTTQIDILLTDIHMPEISGLEVLKHAKSTWAHCKVIMLTGYNEFKYIQDAVRGGSLDYVLKTEGDAKIVQAVERACLELREAWKLNELILQAKGSMSIALPMLRKVFLSELLEGVRTTANVRADNLAELQIPLELDRPVLLVTGKVDHWGSDLLLADKELLLFAINNIAEEYLRPRLSMVQVKYDSDQWVWMIQSKDPLDEESLKRFIYGSLEMTQKQTDQLLKVGVSFLIGARENDWNKLPENYFRMKWQISYGIGMGREMMLHEYSGPTEIEDSSNKNQFYGPTLKKLESYLESGLEGEFREQMTSFLDKLPDWTDGKSYTVQEIFLALSSTFMTCMNRSGLTLDIGRRIDLGRCVEFKSFTDWKGVADYFLQIAEHYFELRNQSEFSPYRDVIQTIENYVHAHIAEDLSLTRMAEIVYLNPYYLSRLYKKLSGITLTDYVIHVRIEKAKELLRGTNLKVNEIAQEIGFESSAYFTRFFKRLTKMTPIEYRER</sequence>
<proteinExistence type="predicted"/>
<evidence type="ECO:0000256" key="2">
    <source>
        <dbReference type="ARBA" id="ARBA00023125"/>
    </source>
</evidence>
<dbReference type="RefSeq" id="WP_125664083.1">
    <property type="nucleotide sequence ID" value="NZ_AP019308.1"/>
</dbReference>
<dbReference type="OrthoDB" id="2543932at2"/>
<dbReference type="GO" id="GO:0043565">
    <property type="term" value="F:sequence-specific DNA binding"/>
    <property type="evidence" value="ECO:0007669"/>
    <property type="project" value="InterPro"/>
</dbReference>
<dbReference type="InterPro" id="IPR018062">
    <property type="entry name" value="HTH_AraC-typ_CS"/>
</dbReference>
<dbReference type="Proteomes" id="UP000275368">
    <property type="component" value="Chromosome"/>
</dbReference>